<dbReference type="AlphaFoldDB" id="A0AAW0IMA1"/>
<protein>
    <submittedName>
        <fullName evidence="1">Uncharacterized protein</fullName>
    </submittedName>
</protein>
<evidence type="ECO:0000313" key="2">
    <source>
        <dbReference type="Proteomes" id="UP001488838"/>
    </source>
</evidence>
<evidence type="ECO:0000313" key="1">
    <source>
        <dbReference type="EMBL" id="KAK7815558.1"/>
    </source>
</evidence>
<gene>
    <name evidence="1" type="ORF">U0070_005670</name>
</gene>
<reference evidence="1 2" key="1">
    <citation type="journal article" date="2023" name="bioRxiv">
        <title>Conserved and derived expression patterns and positive selection on dental genes reveal complex evolutionary context of ever-growing rodent molars.</title>
        <authorList>
            <person name="Calamari Z.T."/>
            <person name="Song A."/>
            <person name="Cohen E."/>
            <person name="Akter M."/>
            <person name="Roy R.D."/>
            <person name="Hallikas O."/>
            <person name="Christensen M.M."/>
            <person name="Li P."/>
            <person name="Marangoni P."/>
            <person name="Jernvall J."/>
            <person name="Klein O.D."/>
        </authorList>
    </citation>
    <scope>NUCLEOTIDE SEQUENCE [LARGE SCALE GENOMIC DNA]</scope>
    <source>
        <strain evidence="1">V071</strain>
    </source>
</reference>
<sequence length="141" mass="15598">MMILPRLTSASGLPLSARRARQVLQNWALFQTPGSSQAFHPSLRAASPTHECTIQLPLLTPRPSRQACPSACPPPLTTTPTCHHPTPALPKARVDPSRPAARHISTMALRQRPISSPWYREETGLLPECFRHAPPRMAARY</sequence>
<dbReference type="Proteomes" id="UP001488838">
    <property type="component" value="Unassembled WGS sequence"/>
</dbReference>
<accession>A0AAW0IMA1</accession>
<dbReference type="EMBL" id="JBBHLL010000112">
    <property type="protein sequence ID" value="KAK7815558.1"/>
    <property type="molecule type" value="Genomic_DNA"/>
</dbReference>
<proteinExistence type="predicted"/>
<name>A0AAW0IMA1_MYOGA</name>
<organism evidence="1 2">
    <name type="scientific">Myodes glareolus</name>
    <name type="common">Bank vole</name>
    <name type="synonym">Clethrionomys glareolus</name>
    <dbReference type="NCBI Taxonomy" id="447135"/>
    <lineage>
        <taxon>Eukaryota</taxon>
        <taxon>Metazoa</taxon>
        <taxon>Chordata</taxon>
        <taxon>Craniata</taxon>
        <taxon>Vertebrata</taxon>
        <taxon>Euteleostomi</taxon>
        <taxon>Mammalia</taxon>
        <taxon>Eutheria</taxon>
        <taxon>Euarchontoglires</taxon>
        <taxon>Glires</taxon>
        <taxon>Rodentia</taxon>
        <taxon>Myomorpha</taxon>
        <taxon>Muroidea</taxon>
        <taxon>Cricetidae</taxon>
        <taxon>Arvicolinae</taxon>
        <taxon>Myodes</taxon>
    </lineage>
</organism>
<keyword evidence="2" id="KW-1185">Reference proteome</keyword>
<comment type="caution">
    <text evidence="1">The sequence shown here is derived from an EMBL/GenBank/DDBJ whole genome shotgun (WGS) entry which is preliminary data.</text>
</comment>